<protein>
    <recommendedName>
        <fullName evidence="5">protein adenylyltransferase</fullName>
        <ecNumber evidence="5">2.7.7.108</ecNumber>
    </recommendedName>
</protein>
<dbReference type="PATRIC" id="fig|1056807.3.peg.2649"/>
<keyword evidence="2" id="KW-0548">Nucleotidyltransferase</keyword>
<dbReference type="Proteomes" id="UP000031390">
    <property type="component" value="Unassembled WGS sequence"/>
</dbReference>
<evidence type="ECO:0000256" key="4">
    <source>
        <dbReference type="ARBA" id="ARBA00022840"/>
    </source>
</evidence>
<evidence type="ECO:0000256" key="7">
    <source>
        <dbReference type="ARBA" id="ARBA00048696"/>
    </source>
</evidence>
<dbReference type="EMBL" id="JUFZ01000155">
    <property type="protein sequence ID" value="KIC05784.1"/>
    <property type="molecule type" value="Genomic_DNA"/>
</dbReference>
<gene>
    <name evidence="9" type="ORF">MCC93_27670</name>
    <name evidence="10" type="ORF">MON37_06400</name>
</gene>
<dbReference type="PROSITE" id="PS51459">
    <property type="entry name" value="FIDO"/>
    <property type="match status" value="1"/>
</dbReference>
<dbReference type="NCBIfam" id="NF007672">
    <property type="entry name" value="PRK10347.1"/>
    <property type="match status" value="1"/>
</dbReference>
<dbReference type="Gene3D" id="1.10.3290.10">
    <property type="entry name" value="Fido-like domain"/>
    <property type="match status" value="1"/>
</dbReference>
<evidence type="ECO:0000256" key="5">
    <source>
        <dbReference type="ARBA" id="ARBA00034531"/>
    </source>
</evidence>
<dbReference type="AlphaFoldDB" id="A0A0C1E224"/>
<dbReference type="Pfam" id="PF02661">
    <property type="entry name" value="Fic"/>
    <property type="match status" value="1"/>
</dbReference>
<evidence type="ECO:0000313" key="12">
    <source>
        <dbReference type="Proteomes" id="UP000829504"/>
    </source>
</evidence>
<evidence type="ECO:0000256" key="1">
    <source>
        <dbReference type="ARBA" id="ARBA00022679"/>
    </source>
</evidence>
<dbReference type="GO" id="GO:0051302">
    <property type="term" value="P:regulation of cell division"/>
    <property type="evidence" value="ECO:0007669"/>
    <property type="project" value="TreeGrafter"/>
</dbReference>
<keyword evidence="4" id="KW-0067">ATP-binding</keyword>
<evidence type="ECO:0000313" key="10">
    <source>
        <dbReference type="EMBL" id="UNV86348.1"/>
    </source>
</evidence>
<dbReference type="EMBL" id="CP094242">
    <property type="protein sequence ID" value="UNV86348.1"/>
    <property type="molecule type" value="Genomic_DNA"/>
</dbReference>
<comment type="catalytic activity">
    <reaction evidence="7">
        <text>L-tyrosyl-[protein] + ATP = O-(5'-adenylyl)-L-tyrosyl-[protein] + diphosphate</text>
        <dbReference type="Rhea" id="RHEA:54288"/>
        <dbReference type="Rhea" id="RHEA-COMP:10136"/>
        <dbReference type="Rhea" id="RHEA-COMP:13846"/>
        <dbReference type="ChEBI" id="CHEBI:30616"/>
        <dbReference type="ChEBI" id="CHEBI:33019"/>
        <dbReference type="ChEBI" id="CHEBI:46858"/>
        <dbReference type="ChEBI" id="CHEBI:83624"/>
        <dbReference type="EC" id="2.7.7.108"/>
    </reaction>
</comment>
<dbReference type="InterPro" id="IPR036597">
    <property type="entry name" value="Fido-like_dom_sf"/>
</dbReference>
<organism evidence="9 11">
    <name type="scientific">Morococcus cerebrosus</name>
    <dbReference type="NCBI Taxonomy" id="1056807"/>
    <lineage>
        <taxon>Bacteria</taxon>
        <taxon>Pseudomonadati</taxon>
        <taxon>Pseudomonadota</taxon>
        <taxon>Betaproteobacteria</taxon>
        <taxon>Neisseriales</taxon>
        <taxon>Neisseriaceae</taxon>
        <taxon>Morococcus</taxon>
    </lineage>
</organism>
<name>A0A0C1E224_9NEIS</name>
<keyword evidence="12" id="KW-1185">Reference proteome</keyword>
<evidence type="ECO:0000256" key="3">
    <source>
        <dbReference type="ARBA" id="ARBA00022741"/>
    </source>
</evidence>
<dbReference type="RefSeq" id="WP_039410749.1">
    <property type="nucleotide sequence ID" value="NZ_CP094242.1"/>
</dbReference>
<accession>A0A0C1E224</accession>
<dbReference type="PANTHER" id="PTHR39560">
    <property type="entry name" value="PROTEIN ADENYLYLTRANSFERASE FIC-RELATED"/>
    <property type="match status" value="1"/>
</dbReference>
<sequence>MSKYGGEDTIYMNGGVFKNKLSIQDSELLKTAEKEFSAVRAQYLLLQPITDNFDLAHLQTIHRELFGDVYDWAGEIRRIDISKGNTRFANFAFIENESRKLLEKLRNENYLQGLDKDKFAERVAYYLGELNVLHPFREGNGRTLRLFMTQLAMKNGLQIHWQNISAEQMIQACIQAYHADSSLLARLILENLEQSSFSDD</sequence>
<keyword evidence="3" id="KW-0547">Nucleotide-binding</keyword>
<reference evidence="10 12" key="2">
    <citation type="submission" date="2022-03" db="EMBL/GenBank/DDBJ databases">
        <title>Genome sequencing of Morococcus cerebrosus.</title>
        <authorList>
            <person name="Baek M.-G."/>
            <person name="Yi H."/>
        </authorList>
    </citation>
    <scope>NUCLEOTIDE SEQUENCE [LARGE SCALE GENOMIC DNA]</scope>
    <source>
        <strain evidence="10 12">CIP 81.93</strain>
    </source>
</reference>
<evidence type="ECO:0000259" key="8">
    <source>
        <dbReference type="PROSITE" id="PS51459"/>
    </source>
</evidence>
<dbReference type="SUPFAM" id="SSF140931">
    <property type="entry name" value="Fic-like"/>
    <property type="match status" value="1"/>
</dbReference>
<dbReference type="Proteomes" id="UP000829504">
    <property type="component" value="Chromosome"/>
</dbReference>
<evidence type="ECO:0000256" key="2">
    <source>
        <dbReference type="ARBA" id="ARBA00022695"/>
    </source>
</evidence>
<keyword evidence="1 10" id="KW-0808">Transferase</keyword>
<dbReference type="InterPro" id="IPR003812">
    <property type="entry name" value="Fido"/>
</dbReference>
<evidence type="ECO:0000256" key="6">
    <source>
        <dbReference type="ARBA" id="ARBA00047939"/>
    </source>
</evidence>
<evidence type="ECO:0000313" key="9">
    <source>
        <dbReference type="EMBL" id="KIC05784.1"/>
    </source>
</evidence>
<dbReference type="PANTHER" id="PTHR39560:SF1">
    <property type="entry name" value="PROTEIN ADENYLYLTRANSFERASE FIC-RELATED"/>
    <property type="match status" value="1"/>
</dbReference>
<dbReference type="EC" id="2.7.7.108" evidence="5"/>
<dbReference type="GO" id="GO:0070733">
    <property type="term" value="F:AMPylase activity"/>
    <property type="evidence" value="ECO:0007669"/>
    <property type="project" value="UniProtKB-EC"/>
</dbReference>
<comment type="catalytic activity">
    <reaction evidence="6">
        <text>L-threonyl-[protein] + ATP = 3-O-(5'-adenylyl)-L-threonyl-[protein] + diphosphate</text>
        <dbReference type="Rhea" id="RHEA:54292"/>
        <dbReference type="Rhea" id="RHEA-COMP:11060"/>
        <dbReference type="Rhea" id="RHEA-COMP:13847"/>
        <dbReference type="ChEBI" id="CHEBI:30013"/>
        <dbReference type="ChEBI" id="CHEBI:30616"/>
        <dbReference type="ChEBI" id="CHEBI:33019"/>
        <dbReference type="ChEBI" id="CHEBI:138113"/>
        <dbReference type="EC" id="2.7.7.108"/>
    </reaction>
</comment>
<proteinExistence type="predicted"/>
<evidence type="ECO:0000313" key="11">
    <source>
        <dbReference type="Proteomes" id="UP000031390"/>
    </source>
</evidence>
<feature type="domain" description="Fido" evidence="8">
    <location>
        <begin position="53"/>
        <end position="190"/>
    </location>
</feature>
<dbReference type="GO" id="GO:0005524">
    <property type="term" value="F:ATP binding"/>
    <property type="evidence" value="ECO:0007669"/>
    <property type="project" value="UniProtKB-KW"/>
</dbReference>
<reference evidence="9 11" key="1">
    <citation type="submission" date="2014-12" db="EMBL/GenBank/DDBJ databases">
        <title>Genome sequence of Morococcus cerebrosus.</title>
        <authorList>
            <person name="Shin S.-K."/>
            <person name="Yi H."/>
        </authorList>
    </citation>
    <scope>NUCLEOTIDE SEQUENCE [LARGE SCALE GENOMIC DNA]</scope>
    <source>
        <strain evidence="9 11">CIP 81.93</strain>
    </source>
</reference>